<evidence type="ECO:0000259" key="1">
    <source>
        <dbReference type="Pfam" id="PF04451"/>
    </source>
</evidence>
<dbReference type="InterPro" id="IPR038519">
    <property type="entry name" value="MCP_C_sf"/>
</dbReference>
<dbReference type="AlphaFoldDB" id="A0A6C0EQZ2"/>
<sequence>MTGGLMQLVGKGAQDVLMTGNPSFTHFRSVYKRHSEFAMEHFRLYFKTTNLNLPTSGSLTLRAKVERYAQLLHDCYLSIELPDIYSPIVPVEQGVHDILSSDASAIGYEFEWVHNIGYNMINYVAVLINGSEIVRHTGEWMKIYANLKFDANKKAILEQLVGNVPELYDPSNAFGRMNQYPHAISTSTTTAAPSIRGRVLTIPLHFWFCETIGSALPLIALQHSEVEFVIDLKNAYQLFTVRDVRETVNSLPNPRFGTRMACPIVTDVFSMSHFLSPPTYSNPTIPVNPNLLFWKMNPFMECNYIFVSDAEMAHIAVSDHSYIITQIDIREAHKQHGPSNDLDLIMRNLCTRVIWVGQRSDRHLKNDYDNYTNWENPYEPPLSGTGPFATPYFTSGDQQQSGITSRDILLESAIIIDGKERFGFKQTEFFKHIENYRHHTGRTITDLPGLYSYSFALDHDTGQPSGHINGSMFNKTILRNTYVEPPLNSALGVSSDPSEVCVLKSTASSPNPTVIPADRIVNYRPEQLVRLIRKTEASTLAYTYNVRAFVESYNFLRVMGGIANVVFSS</sequence>
<dbReference type="Gene3D" id="2.70.9.10">
    <property type="entry name" value="Adenovirus Type 2 Hexon, domain 4"/>
    <property type="match status" value="1"/>
</dbReference>
<dbReference type="SUPFAM" id="SSF49749">
    <property type="entry name" value="Group II dsDNA viruses VP"/>
    <property type="match status" value="2"/>
</dbReference>
<dbReference type="EMBL" id="MN738914">
    <property type="protein sequence ID" value="QHT30943.1"/>
    <property type="molecule type" value="Genomic_DNA"/>
</dbReference>
<dbReference type="InterPro" id="IPR007542">
    <property type="entry name" value="MCP_C"/>
</dbReference>
<dbReference type="Pfam" id="PF04451">
    <property type="entry name" value="Capsid_NCLDV"/>
    <property type="match status" value="1"/>
</dbReference>
<dbReference type="InterPro" id="IPR031654">
    <property type="entry name" value="Capsid_N"/>
</dbReference>
<feature type="domain" description="Major capsid protein N-terminal" evidence="2">
    <location>
        <begin position="25"/>
        <end position="246"/>
    </location>
</feature>
<protein>
    <recommendedName>
        <fullName evidence="4">Major capsid protein N-terminal domain-containing protein</fullName>
    </recommendedName>
</protein>
<proteinExistence type="predicted"/>
<organism evidence="3">
    <name type="scientific">viral metagenome</name>
    <dbReference type="NCBI Taxonomy" id="1070528"/>
    <lineage>
        <taxon>unclassified sequences</taxon>
        <taxon>metagenomes</taxon>
        <taxon>organismal metagenomes</taxon>
    </lineage>
</organism>
<dbReference type="InterPro" id="IPR016112">
    <property type="entry name" value="VP_dsDNA_II"/>
</dbReference>
<evidence type="ECO:0000313" key="3">
    <source>
        <dbReference type="EMBL" id="QHT30943.1"/>
    </source>
</evidence>
<feature type="domain" description="Major capsid protein C-terminal" evidence="1">
    <location>
        <begin position="314"/>
        <end position="481"/>
    </location>
</feature>
<accession>A0A6C0EQZ2</accession>
<dbReference type="Pfam" id="PF16903">
    <property type="entry name" value="Capsid_N"/>
    <property type="match status" value="1"/>
</dbReference>
<evidence type="ECO:0000259" key="2">
    <source>
        <dbReference type="Pfam" id="PF16903"/>
    </source>
</evidence>
<dbReference type="GO" id="GO:0005198">
    <property type="term" value="F:structural molecule activity"/>
    <property type="evidence" value="ECO:0007669"/>
    <property type="project" value="InterPro"/>
</dbReference>
<dbReference type="Gene3D" id="2.70.9.20">
    <property type="entry name" value="Major capsid protein Vp54"/>
    <property type="match status" value="1"/>
</dbReference>
<name>A0A6C0EQZ2_9ZZZZ</name>
<reference evidence="3" key="1">
    <citation type="journal article" date="2020" name="Nature">
        <title>Giant virus diversity and host interactions through global metagenomics.</title>
        <authorList>
            <person name="Schulz F."/>
            <person name="Roux S."/>
            <person name="Paez-Espino D."/>
            <person name="Jungbluth S."/>
            <person name="Walsh D.A."/>
            <person name="Denef V.J."/>
            <person name="McMahon K.D."/>
            <person name="Konstantinidis K.T."/>
            <person name="Eloe-Fadrosh E.A."/>
            <person name="Kyrpides N.C."/>
            <person name="Woyke T."/>
        </authorList>
    </citation>
    <scope>NUCLEOTIDE SEQUENCE</scope>
    <source>
        <strain evidence="3">GVMAG-M-3300009151-50</strain>
    </source>
</reference>
<evidence type="ECO:0008006" key="4">
    <source>
        <dbReference type="Google" id="ProtNLM"/>
    </source>
</evidence>